<dbReference type="EMBL" id="HBUE01344322">
    <property type="protein sequence ID" value="CAG6599936.1"/>
    <property type="molecule type" value="Transcribed_RNA"/>
</dbReference>
<dbReference type="AlphaFoldDB" id="A0A8D8N0Y5"/>
<name>A0A8D8N0Y5_CULPI</name>
<reference evidence="1" key="1">
    <citation type="submission" date="2021-05" db="EMBL/GenBank/DDBJ databases">
        <authorList>
            <person name="Alioto T."/>
            <person name="Alioto T."/>
            <person name="Gomez Garrido J."/>
        </authorList>
    </citation>
    <scope>NUCLEOTIDE SEQUENCE</scope>
</reference>
<dbReference type="EMBL" id="HBUE01344319">
    <property type="protein sequence ID" value="CAG6599933.1"/>
    <property type="molecule type" value="Transcribed_RNA"/>
</dbReference>
<proteinExistence type="predicted"/>
<dbReference type="EMBL" id="HBUE01237389">
    <property type="protein sequence ID" value="CAG6547730.1"/>
    <property type="molecule type" value="Transcribed_RNA"/>
</dbReference>
<evidence type="ECO:0000313" key="1">
    <source>
        <dbReference type="EMBL" id="CAG6547733.1"/>
    </source>
</evidence>
<dbReference type="EMBL" id="HBUE01237392">
    <property type="protein sequence ID" value="CAG6547733.1"/>
    <property type="molecule type" value="Transcribed_RNA"/>
</dbReference>
<accession>A0A8D8N0Y5</accession>
<sequence length="109" mass="12642">MPRSSDEFKQLCSVVLSQVPLHDRLQLQSLQIWTHVLEYAQKLILVSQIQMKALQTGQHLASWHRVKQSVVEVFSRNKTEVDNRQAAHHADHCRGRYPGLLYDQLADLE</sequence>
<organism evidence="1">
    <name type="scientific">Culex pipiens</name>
    <name type="common">House mosquito</name>
    <dbReference type="NCBI Taxonomy" id="7175"/>
    <lineage>
        <taxon>Eukaryota</taxon>
        <taxon>Metazoa</taxon>
        <taxon>Ecdysozoa</taxon>
        <taxon>Arthropoda</taxon>
        <taxon>Hexapoda</taxon>
        <taxon>Insecta</taxon>
        <taxon>Pterygota</taxon>
        <taxon>Neoptera</taxon>
        <taxon>Endopterygota</taxon>
        <taxon>Diptera</taxon>
        <taxon>Nematocera</taxon>
        <taxon>Culicoidea</taxon>
        <taxon>Culicidae</taxon>
        <taxon>Culicinae</taxon>
        <taxon>Culicini</taxon>
        <taxon>Culex</taxon>
        <taxon>Culex</taxon>
    </lineage>
</organism>
<protein>
    <submittedName>
        <fullName evidence="1">(northern house mosquito) hypothetical protein</fullName>
    </submittedName>
</protein>